<evidence type="ECO:0000256" key="6">
    <source>
        <dbReference type="ARBA" id="ARBA00022801"/>
    </source>
</evidence>
<dbReference type="InterPro" id="IPR023539">
    <property type="entry name" value="RNase_P_comp-3_arc"/>
</dbReference>
<name>A0A2A2H285_METBR</name>
<evidence type="ECO:0000256" key="5">
    <source>
        <dbReference type="ARBA" id="ARBA00022759"/>
    </source>
</evidence>
<protein>
    <recommendedName>
        <fullName evidence="7">Ribonuclease P protein component 3</fullName>
        <shortName evidence="7">RNase P component 3</shortName>
        <ecNumber evidence="7">3.1.26.5</ecNumber>
    </recommendedName>
    <alternativeName>
        <fullName evidence="7">Rpp30</fullName>
    </alternativeName>
</protein>
<dbReference type="Gene3D" id="3.20.20.140">
    <property type="entry name" value="Metal-dependent hydrolases"/>
    <property type="match status" value="1"/>
</dbReference>
<comment type="caution">
    <text evidence="8">The sequence shown here is derived from an EMBL/GenBank/DDBJ whole genome shotgun (WGS) entry which is preliminary data.</text>
</comment>
<dbReference type="RefSeq" id="WP_069583264.1">
    <property type="nucleotide sequence ID" value="NZ_LMVM01000038.1"/>
</dbReference>
<evidence type="ECO:0000256" key="3">
    <source>
        <dbReference type="ARBA" id="ARBA00022694"/>
    </source>
</evidence>
<dbReference type="InterPro" id="IPR002738">
    <property type="entry name" value="RNase_P_p30"/>
</dbReference>
<dbReference type="InterPro" id="IPR016195">
    <property type="entry name" value="Pol/histidinol_Pase-like"/>
</dbReference>
<proteinExistence type="inferred from homology"/>
<dbReference type="HAMAP" id="MF_00756">
    <property type="entry name" value="RNase_P_3"/>
    <property type="match status" value="1"/>
</dbReference>
<keyword evidence="9" id="KW-1185">Reference proteome</keyword>
<keyword evidence="6 7" id="KW-0378">Hydrolase</keyword>
<dbReference type="GO" id="GO:0003723">
    <property type="term" value="F:RNA binding"/>
    <property type="evidence" value="ECO:0007669"/>
    <property type="project" value="TreeGrafter"/>
</dbReference>
<evidence type="ECO:0000256" key="4">
    <source>
        <dbReference type="ARBA" id="ARBA00022722"/>
    </source>
</evidence>
<sequence length="229" mass="26186">MFFDFHVHNTHLAREAKRLGYSGIALVQSSKNYNKTANINPQDDFNVFSGVEVYAKNPEDLRKKVQKFREHNEVLIVNGGDIKINRAACEDPRVDILAHPYKNRRDSGINHVLAKKASENNVAIELNINQVIKTRLSLRAKILSQFRQILKLQRKFKFPLIITSNAYSIYDLRTPEDITAFAGCLEMTHDEIISSLSKNPADIIERSRIRKNVIVQGARTIEQDDLDEA</sequence>
<dbReference type="EC" id="3.1.26.5" evidence="7"/>
<evidence type="ECO:0000256" key="2">
    <source>
        <dbReference type="ARBA" id="ARBA00022490"/>
    </source>
</evidence>
<gene>
    <name evidence="7" type="primary">rnp3</name>
    <name evidence="8" type="ORF">ASJ80_00090</name>
</gene>
<dbReference type="OrthoDB" id="85765at2157"/>
<dbReference type="GO" id="GO:0001682">
    <property type="term" value="P:tRNA 5'-leader removal"/>
    <property type="evidence" value="ECO:0007669"/>
    <property type="project" value="UniProtKB-UniRule"/>
</dbReference>
<dbReference type="GO" id="GO:0004526">
    <property type="term" value="F:ribonuclease P activity"/>
    <property type="evidence" value="ECO:0007669"/>
    <property type="project" value="UniProtKB-UniRule"/>
</dbReference>
<evidence type="ECO:0000313" key="8">
    <source>
        <dbReference type="EMBL" id="PAV03393.1"/>
    </source>
</evidence>
<keyword evidence="3 7" id="KW-0819">tRNA processing</keyword>
<evidence type="ECO:0000256" key="1">
    <source>
        <dbReference type="ARBA" id="ARBA00007331"/>
    </source>
</evidence>
<comment type="similarity">
    <text evidence="1 7">Belongs to the eukaryotic/archaeal RNase P protein component 3 family.</text>
</comment>
<evidence type="ECO:0000256" key="7">
    <source>
        <dbReference type="HAMAP-Rule" id="MF_00756"/>
    </source>
</evidence>
<dbReference type="NCBIfam" id="NF046111">
    <property type="entry name" value="RNaseP3Mthb"/>
    <property type="match status" value="1"/>
</dbReference>
<reference evidence="8 9" key="1">
    <citation type="journal article" date="2017" name="BMC Genomics">
        <title>Genomic analysis of methanogenic archaea reveals a shift towards energy conservation.</title>
        <authorList>
            <person name="Gilmore S.P."/>
            <person name="Henske J.K."/>
            <person name="Sexton J.A."/>
            <person name="Solomon K.V."/>
            <person name="Seppala S."/>
            <person name="Yoo J.I."/>
            <person name="Huyett L.M."/>
            <person name="Pressman A."/>
            <person name="Cogan J.Z."/>
            <person name="Kivenson V."/>
            <person name="Peng X."/>
            <person name="Tan Y."/>
            <person name="Valentine D.L."/>
            <person name="O'Malley M.A."/>
        </authorList>
    </citation>
    <scope>NUCLEOTIDE SEQUENCE [LARGE SCALE GENOMIC DNA]</scope>
    <source>
        <strain evidence="8 9">M.o.H.</strain>
    </source>
</reference>
<dbReference type="Proteomes" id="UP000217784">
    <property type="component" value="Unassembled WGS sequence"/>
</dbReference>
<keyword evidence="4 7" id="KW-0540">Nuclease</keyword>
<comment type="subunit">
    <text evidence="7">Consists of a catalytic RNA component and at least 4-5 protein subunits.</text>
</comment>
<dbReference type="SUPFAM" id="SSF89550">
    <property type="entry name" value="PHP domain-like"/>
    <property type="match status" value="1"/>
</dbReference>
<keyword evidence="5 7" id="KW-0255">Endonuclease</keyword>
<evidence type="ECO:0000313" key="9">
    <source>
        <dbReference type="Proteomes" id="UP000217784"/>
    </source>
</evidence>
<dbReference type="Pfam" id="PF01876">
    <property type="entry name" value="RNase_P_p30"/>
    <property type="match status" value="1"/>
</dbReference>
<organism evidence="8 9">
    <name type="scientific">Methanobacterium bryantii</name>
    <dbReference type="NCBI Taxonomy" id="2161"/>
    <lineage>
        <taxon>Archaea</taxon>
        <taxon>Methanobacteriati</taxon>
        <taxon>Methanobacteriota</taxon>
        <taxon>Methanomada group</taxon>
        <taxon>Methanobacteria</taxon>
        <taxon>Methanobacteriales</taxon>
        <taxon>Methanobacteriaceae</taxon>
        <taxon>Methanobacterium</taxon>
    </lineage>
</organism>
<dbReference type="EMBL" id="LMVM01000038">
    <property type="protein sequence ID" value="PAV03393.1"/>
    <property type="molecule type" value="Genomic_DNA"/>
</dbReference>
<dbReference type="PANTHER" id="PTHR13031:SF0">
    <property type="entry name" value="RIBONUCLEASE P PROTEIN SUBUNIT P30"/>
    <property type="match status" value="1"/>
</dbReference>
<comment type="subcellular location">
    <subcellularLocation>
        <location evidence="7">Cytoplasm</location>
    </subcellularLocation>
</comment>
<dbReference type="PANTHER" id="PTHR13031">
    <property type="entry name" value="RIBONUCLEASE P SUBUNIT P30"/>
    <property type="match status" value="1"/>
</dbReference>
<comment type="function">
    <text evidence="7">Part of ribonuclease P, a protein complex that generates mature tRNA molecules by cleaving their 5'-ends.</text>
</comment>
<dbReference type="GO" id="GO:0005737">
    <property type="term" value="C:cytoplasm"/>
    <property type="evidence" value="ECO:0007669"/>
    <property type="project" value="UniProtKB-SubCell"/>
</dbReference>
<dbReference type="GO" id="GO:0030677">
    <property type="term" value="C:ribonuclease P complex"/>
    <property type="evidence" value="ECO:0007669"/>
    <property type="project" value="UniProtKB-UniRule"/>
</dbReference>
<keyword evidence="2 7" id="KW-0963">Cytoplasm</keyword>
<dbReference type="AlphaFoldDB" id="A0A2A2H285"/>
<comment type="catalytic activity">
    <reaction evidence="7">
        <text>Endonucleolytic cleavage of RNA, removing 5'-extranucleotides from tRNA precursor.</text>
        <dbReference type="EC" id="3.1.26.5"/>
    </reaction>
</comment>
<accession>A0A2A2H285</accession>